<keyword evidence="4" id="KW-1185">Reference proteome</keyword>
<gene>
    <name evidence="3" type="ORF">Bpfe_018625</name>
</gene>
<reference evidence="3" key="2">
    <citation type="submission" date="2023-04" db="EMBL/GenBank/DDBJ databases">
        <authorList>
            <person name="Bu L."/>
            <person name="Lu L."/>
            <person name="Laidemitt M.R."/>
            <person name="Zhang S.M."/>
            <person name="Mutuku M."/>
            <person name="Mkoji G."/>
            <person name="Steinauer M."/>
            <person name="Loker E.S."/>
        </authorList>
    </citation>
    <scope>NUCLEOTIDE SEQUENCE</scope>
    <source>
        <strain evidence="3">KasaAsao</strain>
        <tissue evidence="3">Whole Snail</tissue>
    </source>
</reference>
<accession>A0AAD8BEA4</accession>
<dbReference type="Pfam" id="PF02931">
    <property type="entry name" value="Neur_chan_LBD"/>
    <property type="match status" value="1"/>
</dbReference>
<evidence type="ECO:0000313" key="3">
    <source>
        <dbReference type="EMBL" id="KAK0051855.1"/>
    </source>
</evidence>
<dbReference type="GO" id="GO:0005230">
    <property type="term" value="F:extracellular ligand-gated monoatomic ion channel activity"/>
    <property type="evidence" value="ECO:0007669"/>
    <property type="project" value="InterPro"/>
</dbReference>
<proteinExistence type="predicted"/>
<comment type="caution">
    <text evidence="3">The sequence shown here is derived from an EMBL/GenBank/DDBJ whole genome shotgun (WGS) entry which is preliminary data.</text>
</comment>
<name>A0AAD8BEA4_BIOPF</name>
<dbReference type="InterPro" id="IPR006202">
    <property type="entry name" value="Neur_chan_lig-bd"/>
</dbReference>
<evidence type="ECO:0000256" key="1">
    <source>
        <dbReference type="SAM" id="SignalP"/>
    </source>
</evidence>
<keyword evidence="3" id="KW-0675">Receptor</keyword>
<feature type="domain" description="Neurotransmitter-gated ion-channel ligand-binding" evidence="2">
    <location>
        <begin position="34"/>
        <end position="122"/>
    </location>
</feature>
<dbReference type="AlphaFoldDB" id="A0AAD8BEA4"/>
<protein>
    <submittedName>
        <fullName evidence="3">5-hydroxytryptamine receptor 3A</fullName>
    </submittedName>
</protein>
<feature type="signal peptide" evidence="1">
    <location>
        <begin position="1"/>
        <end position="21"/>
    </location>
</feature>
<dbReference type="EMBL" id="JASAOG010000099">
    <property type="protein sequence ID" value="KAK0051855.1"/>
    <property type="molecule type" value="Genomic_DNA"/>
</dbReference>
<keyword evidence="1" id="KW-0732">Signal</keyword>
<organism evidence="3 4">
    <name type="scientific">Biomphalaria pfeifferi</name>
    <name type="common">Bloodfluke planorb</name>
    <name type="synonym">Freshwater snail</name>
    <dbReference type="NCBI Taxonomy" id="112525"/>
    <lineage>
        <taxon>Eukaryota</taxon>
        <taxon>Metazoa</taxon>
        <taxon>Spiralia</taxon>
        <taxon>Lophotrochozoa</taxon>
        <taxon>Mollusca</taxon>
        <taxon>Gastropoda</taxon>
        <taxon>Heterobranchia</taxon>
        <taxon>Euthyneura</taxon>
        <taxon>Panpulmonata</taxon>
        <taxon>Hygrophila</taxon>
        <taxon>Lymnaeoidea</taxon>
        <taxon>Planorbidae</taxon>
        <taxon>Biomphalaria</taxon>
    </lineage>
</organism>
<evidence type="ECO:0000259" key="2">
    <source>
        <dbReference type="Pfam" id="PF02931"/>
    </source>
</evidence>
<evidence type="ECO:0000313" key="4">
    <source>
        <dbReference type="Proteomes" id="UP001233172"/>
    </source>
</evidence>
<dbReference type="GO" id="GO:0016020">
    <property type="term" value="C:membrane"/>
    <property type="evidence" value="ECO:0007669"/>
    <property type="project" value="InterPro"/>
</dbReference>
<reference evidence="3" key="1">
    <citation type="journal article" date="2023" name="PLoS Negl. Trop. Dis.">
        <title>A genome sequence for Biomphalaria pfeifferi, the major vector snail for the human-infecting parasite Schistosoma mansoni.</title>
        <authorList>
            <person name="Bu L."/>
            <person name="Lu L."/>
            <person name="Laidemitt M.R."/>
            <person name="Zhang S.M."/>
            <person name="Mutuku M."/>
            <person name="Mkoji G."/>
            <person name="Steinauer M."/>
            <person name="Loker E.S."/>
        </authorList>
    </citation>
    <scope>NUCLEOTIDE SEQUENCE</scope>
    <source>
        <strain evidence="3">KasaAsao</strain>
    </source>
</reference>
<feature type="chain" id="PRO_5042064748" evidence="1">
    <location>
        <begin position="22"/>
        <end position="143"/>
    </location>
</feature>
<sequence>METKLMFCVTTICVLISTLHGHVGMNVSTYARLRNDLLSRDAVIHQVSPRRVDPKQNFIITLNLIGYDILDIDQIKQTMTIFSFMTISWKQEYLSWDPILYDNQTDVSIETSRLWKPYIFLLLGYTTDFRLDYPEWAIVDWTG</sequence>
<dbReference type="Gene3D" id="2.70.170.10">
    <property type="entry name" value="Neurotransmitter-gated ion-channel ligand-binding domain"/>
    <property type="match status" value="1"/>
</dbReference>
<dbReference type="InterPro" id="IPR036734">
    <property type="entry name" value="Neur_chan_lig-bd_sf"/>
</dbReference>
<dbReference type="Proteomes" id="UP001233172">
    <property type="component" value="Unassembled WGS sequence"/>
</dbReference>
<dbReference type="SUPFAM" id="SSF63712">
    <property type="entry name" value="Nicotinic receptor ligand binding domain-like"/>
    <property type="match status" value="1"/>
</dbReference>